<dbReference type="Proteomes" id="UP000054988">
    <property type="component" value="Unassembled WGS sequence"/>
</dbReference>
<feature type="compositionally biased region" description="Basic residues" evidence="1">
    <location>
        <begin position="31"/>
        <end position="40"/>
    </location>
</feature>
<protein>
    <submittedName>
        <fullName evidence="2">Uncharacterized protein</fullName>
    </submittedName>
</protein>
<accession>A0A0W0EYD4</accession>
<evidence type="ECO:0000313" key="3">
    <source>
        <dbReference type="Proteomes" id="UP000054988"/>
    </source>
</evidence>
<proteinExistence type="predicted"/>
<dbReference type="AlphaFoldDB" id="A0A0W0EYD4"/>
<evidence type="ECO:0000313" key="2">
    <source>
        <dbReference type="EMBL" id="KTB29045.1"/>
    </source>
</evidence>
<organism evidence="2 3">
    <name type="scientific">Moniliophthora roreri</name>
    <name type="common">Frosty pod rot fungus</name>
    <name type="synonym">Monilia roreri</name>
    <dbReference type="NCBI Taxonomy" id="221103"/>
    <lineage>
        <taxon>Eukaryota</taxon>
        <taxon>Fungi</taxon>
        <taxon>Dikarya</taxon>
        <taxon>Basidiomycota</taxon>
        <taxon>Agaricomycotina</taxon>
        <taxon>Agaricomycetes</taxon>
        <taxon>Agaricomycetidae</taxon>
        <taxon>Agaricales</taxon>
        <taxon>Marasmiineae</taxon>
        <taxon>Marasmiaceae</taxon>
        <taxon>Moniliophthora</taxon>
    </lineage>
</organism>
<evidence type="ECO:0000256" key="1">
    <source>
        <dbReference type="SAM" id="MobiDB-lite"/>
    </source>
</evidence>
<gene>
    <name evidence="2" type="ORF">WG66_18381</name>
</gene>
<reference evidence="2 3" key="1">
    <citation type="submission" date="2015-12" db="EMBL/GenBank/DDBJ databases">
        <title>Draft genome sequence of Moniliophthora roreri, the causal agent of frosty pod rot of cacao.</title>
        <authorList>
            <person name="Aime M.C."/>
            <person name="Diaz-Valderrama J.R."/>
            <person name="Kijpornyongpan T."/>
            <person name="Phillips-Mora W."/>
        </authorList>
    </citation>
    <scope>NUCLEOTIDE SEQUENCE [LARGE SCALE GENOMIC DNA]</scope>
    <source>
        <strain evidence="2 3">MCA 2952</strain>
    </source>
</reference>
<name>A0A0W0EYD4_MONRR</name>
<feature type="region of interest" description="Disordered" evidence="1">
    <location>
        <begin position="1"/>
        <end position="40"/>
    </location>
</feature>
<comment type="caution">
    <text evidence="2">The sequence shown here is derived from an EMBL/GenBank/DDBJ whole genome shotgun (WGS) entry which is preliminary data.</text>
</comment>
<dbReference type="EMBL" id="LATX01002456">
    <property type="protein sequence ID" value="KTB29045.1"/>
    <property type="molecule type" value="Genomic_DNA"/>
</dbReference>
<sequence>MNKTVKSTTALRPTYKPTLQNRNGSQTGPKTPKKVTAAHHPSRLVVRFLPNGVREEDKKKPEDLVHDINEAIASVYPLHPEYGGEPEKEEGKEGPRVVAAKYTDRNTSLILTVREDQSGEDLLKYFNFFKDHIIRDDSDYRLEAYSDKKWFKVQVDNVITIDTLGDVLNPNALLGELIQNNPIVQKLYESGHLTMKPRWTRPTEDLLQQERKRSSFVFVTDVEDAAIRIVRSGSLAIAGGLATPRKTAKTNKCAENAAEMSTQRTSTAKTAQTVQLKGRAREWTPWRSPIVIMLSAVLIVIEQA</sequence>
<feature type="compositionally biased region" description="Polar residues" evidence="1">
    <location>
        <begin position="1"/>
        <end position="29"/>
    </location>
</feature>